<feature type="non-terminal residue" evidence="1">
    <location>
        <position position="20"/>
    </location>
</feature>
<sequence>ITHRFERILLCLYELIKLFF</sequence>
<dbReference type="EMBL" id="BMAW01105997">
    <property type="protein sequence ID" value="GFT22011.1"/>
    <property type="molecule type" value="Genomic_DNA"/>
</dbReference>
<protein>
    <submittedName>
        <fullName evidence="1">Uncharacterized protein</fullName>
    </submittedName>
</protein>
<keyword evidence="2" id="KW-1185">Reference proteome</keyword>
<evidence type="ECO:0000313" key="1">
    <source>
        <dbReference type="EMBL" id="GFT22011.1"/>
    </source>
</evidence>
<name>A0A8X6TKZ8_NEPPI</name>
<comment type="caution">
    <text evidence="1">The sequence shown here is derived from an EMBL/GenBank/DDBJ whole genome shotgun (WGS) entry which is preliminary data.</text>
</comment>
<dbReference type="AlphaFoldDB" id="A0A8X6TKZ8"/>
<evidence type="ECO:0000313" key="2">
    <source>
        <dbReference type="Proteomes" id="UP000887013"/>
    </source>
</evidence>
<accession>A0A8X6TKZ8</accession>
<reference evidence="1" key="1">
    <citation type="submission" date="2020-08" db="EMBL/GenBank/DDBJ databases">
        <title>Multicomponent nature underlies the extraordinary mechanical properties of spider dragline silk.</title>
        <authorList>
            <person name="Kono N."/>
            <person name="Nakamura H."/>
            <person name="Mori M."/>
            <person name="Yoshida Y."/>
            <person name="Ohtoshi R."/>
            <person name="Malay A.D."/>
            <person name="Moran D.A.P."/>
            <person name="Tomita M."/>
            <person name="Numata K."/>
            <person name="Arakawa K."/>
        </authorList>
    </citation>
    <scope>NUCLEOTIDE SEQUENCE</scope>
</reference>
<gene>
    <name evidence="1" type="ORF">NPIL_567701</name>
</gene>
<dbReference type="Proteomes" id="UP000887013">
    <property type="component" value="Unassembled WGS sequence"/>
</dbReference>
<proteinExistence type="predicted"/>
<organism evidence="1 2">
    <name type="scientific">Nephila pilipes</name>
    <name type="common">Giant wood spider</name>
    <name type="synonym">Nephila maculata</name>
    <dbReference type="NCBI Taxonomy" id="299642"/>
    <lineage>
        <taxon>Eukaryota</taxon>
        <taxon>Metazoa</taxon>
        <taxon>Ecdysozoa</taxon>
        <taxon>Arthropoda</taxon>
        <taxon>Chelicerata</taxon>
        <taxon>Arachnida</taxon>
        <taxon>Araneae</taxon>
        <taxon>Araneomorphae</taxon>
        <taxon>Entelegynae</taxon>
        <taxon>Araneoidea</taxon>
        <taxon>Nephilidae</taxon>
        <taxon>Nephila</taxon>
    </lineage>
</organism>